<dbReference type="InterPro" id="IPR036864">
    <property type="entry name" value="Zn2-C6_fun-type_DNA-bd_sf"/>
</dbReference>
<dbReference type="Gene3D" id="4.10.240.10">
    <property type="entry name" value="Zn(2)-C6 fungal-type DNA-binding domain"/>
    <property type="match status" value="1"/>
</dbReference>
<dbReference type="GO" id="GO:0008270">
    <property type="term" value="F:zinc ion binding"/>
    <property type="evidence" value="ECO:0007669"/>
    <property type="project" value="InterPro"/>
</dbReference>
<dbReference type="EMBL" id="MU857164">
    <property type="protein sequence ID" value="KAK4149401.1"/>
    <property type="molecule type" value="Genomic_DNA"/>
</dbReference>
<dbReference type="CDD" id="cd00067">
    <property type="entry name" value="GAL4"/>
    <property type="match status" value="1"/>
</dbReference>
<feature type="compositionally biased region" description="Basic residues" evidence="2">
    <location>
        <begin position="16"/>
        <end position="40"/>
    </location>
</feature>
<dbReference type="PANTHER" id="PTHR47655">
    <property type="entry name" value="QUINIC ACID UTILIZATION ACTIVATOR"/>
    <property type="match status" value="1"/>
</dbReference>
<dbReference type="GO" id="GO:0000981">
    <property type="term" value="F:DNA-binding transcription factor activity, RNA polymerase II-specific"/>
    <property type="evidence" value="ECO:0007669"/>
    <property type="project" value="InterPro"/>
</dbReference>
<dbReference type="InterPro" id="IPR052783">
    <property type="entry name" value="Metabolic/Drug-Res_Regulator"/>
</dbReference>
<dbReference type="SUPFAM" id="SSF57701">
    <property type="entry name" value="Zn2/Cys6 DNA-binding domain"/>
    <property type="match status" value="1"/>
</dbReference>
<feature type="region of interest" description="Disordered" evidence="2">
    <location>
        <begin position="1"/>
        <end position="60"/>
    </location>
</feature>
<evidence type="ECO:0000259" key="3">
    <source>
        <dbReference type="PROSITE" id="PS50048"/>
    </source>
</evidence>
<sequence length="381" mass="41624">MGSLPSPPNEELGRPHGPKRSHAVSKSTKTVHKTLKRTNTHGHPPSPVRDSHSQQGDGRHKRVWKACERCRMKKTKCDGEFPCKRCKDDGLICTAGTRKKTEYKQLPPGYAEVLENTQFVLIATVQKLYSMVRNGDPWELGEPELNDRGQPVIHNVAAKLGCLRPNSDLDLPIHSIFPEDEGGMAELARQLLEQAATSATGGETSQHSNSIQEVESNSVCNRTDRASSSAASDMEHSDLDHEPDYRRAAFGTASAVSMSPVSLSYADFDLSPPSGALSEGFPPSQHSPAVPVHPNSFQWVNRPQSMDFTAQQQLWMASQGYLSTDMMSAAGVLGSNYGAKPPAFSSSSCRNPEVMTGMGDPMIYGGYEEDRIRQLFPASNI</sequence>
<evidence type="ECO:0000256" key="2">
    <source>
        <dbReference type="SAM" id="MobiDB-lite"/>
    </source>
</evidence>
<gene>
    <name evidence="4" type="ORF">C8A00DRAFT_38008</name>
</gene>
<reference evidence="4" key="2">
    <citation type="submission" date="2023-05" db="EMBL/GenBank/DDBJ databases">
        <authorList>
            <consortium name="Lawrence Berkeley National Laboratory"/>
            <person name="Steindorff A."/>
            <person name="Hensen N."/>
            <person name="Bonometti L."/>
            <person name="Westerberg I."/>
            <person name="Brannstrom I.O."/>
            <person name="Guillou S."/>
            <person name="Cros-Aarteil S."/>
            <person name="Calhoun S."/>
            <person name="Haridas S."/>
            <person name="Kuo A."/>
            <person name="Mondo S."/>
            <person name="Pangilinan J."/>
            <person name="Riley R."/>
            <person name="Labutti K."/>
            <person name="Andreopoulos B."/>
            <person name="Lipzen A."/>
            <person name="Chen C."/>
            <person name="Yanf M."/>
            <person name="Daum C."/>
            <person name="Ng V."/>
            <person name="Clum A."/>
            <person name="Ohm R."/>
            <person name="Martin F."/>
            <person name="Silar P."/>
            <person name="Natvig D."/>
            <person name="Lalanne C."/>
            <person name="Gautier V."/>
            <person name="Ament-Velasquez S.L."/>
            <person name="Kruys A."/>
            <person name="Hutchinson M.I."/>
            <person name="Powell A.J."/>
            <person name="Barry K."/>
            <person name="Miller A.N."/>
            <person name="Grigoriev I.V."/>
            <person name="Debuchy R."/>
            <person name="Gladieux P."/>
            <person name="Thoren M.H."/>
            <person name="Johannesson H."/>
        </authorList>
    </citation>
    <scope>NUCLEOTIDE SEQUENCE</scope>
    <source>
        <strain evidence="4">CBS 538.74</strain>
    </source>
</reference>
<feature type="domain" description="Zn(2)-C6 fungal-type" evidence="3">
    <location>
        <begin position="66"/>
        <end position="95"/>
    </location>
</feature>
<feature type="region of interest" description="Disordered" evidence="2">
    <location>
        <begin position="197"/>
        <end position="240"/>
    </location>
</feature>
<proteinExistence type="predicted"/>
<organism evidence="4 5">
    <name type="scientific">Chaetomidium leptoderma</name>
    <dbReference type="NCBI Taxonomy" id="669021"/>
    <lineage>
        <taxon>Eukaryota</taxon>
        <taxon>Fungi</taxon>
        <taxon>Dikarya</taxon>
        <taxon>Ascomycota</taxon>
        <taxon>Pezizomycotina</taxon>
        <taxon>Sordariomycetes</taxon>
        <taxon>Sordariomycetidae</taxon>
        <taxon>Sordariales</taxon>
        <taxon>Chaetomiaceae</taxon>
        <taxon>Chaetomidium</taxon>
    </lineage>
</organism>
<dbReference type="PROSITE" id="PS00463">
    <property type="entry name" value="ZN2_CY6_FUNGAL_1"/>
    <property type="match status" value="1"/>
</dbReference>
<keyword evidence="5" id="KW-1185">Reference proteome</keyword>
<evidence type="ECO:0000313" key="5">
    <source>
        <dbReference type="Proteomes" id="UP001302745"/>
    </source>
</evidence>
<keyword evidence="1" id="KW-0539">Nucleus</keyword>
<dbReference type="AlphaFoldDB" id="A0AAN6VFU6"/>
<dbReference type="PROSITE" id="PS50048">
    <property type="entry name" value="ZN2_CY6_FUNGAL_2"/>
    <property type="match status" value="1"/>
</dbReference>
<accession>A0AAN6VFU6</accession>
<evidence type="ECO:0000256" key="1">
    <source>
        <dbReference type="ARBA" id="ARBA00023242"/>
    </source>
</evidence>
<dbReference type="PANTHER" id="PTHR47655:SF3">
    <property type="entry name" value="ZN(II)2CYS6 TRANSCRIPTION FACTOR (EUROFUNG)"/>
    <property type="match status" value="1"/>
</dbReference>
<dbReference type="Proteomes" id="UP001302745">
    <property type="component" value="Unassembled WGS sequence"/>
</dbReference>
<evidence type="ECO:0000313" key="4">
    <source>
        <dbReference type="EMBL" id="KAK4149401.1"/>
    </source>
</evidence>
<dbReference type="Pfam" id="PF00172">
    <property type="entry name" value="Zn_clus"/>
    <property type="match status" value="1"/>
</dbReference>
<dbReference type="SMART" id="SM00066">
    <property type="entry name" value="GAL4"/>
    <property type="match status" value="1"/>
</dbReference>
<name>A0AAN6VFU6_9PEZI</name>
<dbReference type="InterPro" id="IPR001138">
    <property type="entry name" value="Zn2Cys6_DnaBD"/>
</dbReference>
<comment type="caution">
    <text evidence="4">The sequence shown here is derived from an EMBL/GenBank/DDBJ whole genome shotgun (WGS) entry which is preliminary data.</text>
</comment>
<reference evidence="4" key="1">
    <citation type="journal article" date="2023" name="Mol. Phylogenet. Evol.">
        <title>Genome-scale phylogeny and comparative genomics of the fungal order Sordariales.</title>
        <authorList>
            <person name="Hensen N."/>
            <person name="Bonometti L."/>
            <person name="Westerberg I."/>
            <person name="Brannstrom I.O."/>
            <person name="Guillou S."/>
            <person name="Cros-Aarteil S."/>
            <person name="Calhoun S."/>
            <person name="Haridas S."/>
            <person name="Kuo A."/>
            <person name="Mondo S."/>
            <person name="Pangilinan J."/>
            <person name="Riley R."/>
            <person name="LaButti K."/>
            <person name="Andreopoulos B."/>
            <person name="Lipzen A."/>
            <person name="Chen C."/>
            <person name="Yan M."/>
            <person name="Daum C."/>
            <person name="Ng V."/>
            <person name="Clum A."/>
            <person name="Steindorff A."/>
            <person name="Ohm R.A."/>
            <person name="Martin F."/>
            <person name="Silar P."/>
            <person name="Natvig D.O."/>
            <person name="Lalanne C."/>
            <person name="Gautier V."/>
            <person name="Ament-Velasquez S.L."/>
            <person name="Kruys A."/>
            <person name="Hutchinson M.I."/>
            <person name="Powell A.J."/>
            <person name="Barry K."/>
            <person name="Miller A.N."/>
            <person name="Grigoriev I.V."/>
            <person name="Debuchy R."/>
            <person name="Gladieux P."/>
            <person name="Hiltunen Thoren M."/>
            <person name="Johannesson H."/>
        </authorList>
    </citation>
    <scope>NUCLEOTIDE SEQUENCE</scope>
    <source>
        <strain evidence="4">CBS 538.74</strain>
    </source>
</reference>
<feature type="compositionally biased region" description="Polar residues" evidence="2">
    <location>
        <begin position="197"/>
        <end position="221"/>
    </location>
</feature>
<protein>
    <recommendedName>
        <fullName evidence="3">Zn(2)-C6 fungal-type domain-containing protein</fullName>
    </recommendedName>
</protein>